<dbReference type="KEGG" id="cdet:87945778"/>
<dbReference type="GO" id="GO:0051726">
    <property type="term" value="P:regulation of cell cycle"/>
    <property type="evidence" value="ECO:0007669"/>
    <property type="project" value="TreeGrafter"/>
</dbReference>
<keyword evidence="4" id="KW-0804">Transcription</keyword>
<dbReference type="InterPro" id="IPR002112">
    <property type="entry name" value="Leuzip_Jun"/>
</dbReference>
<dbReference type="SMART" id="SM00338">
    <property type="entry name" value="BRLZ"/>
    <property type="match status" value="1"/>
</dbReference>
<feature type="region of interest" description="Disordered" evidence="5">
    <location>
        <begin position="80"/>
        <end position="200"/>
    </location>
</feature>
<feature type="compositionally biased region" description="Polar residues" evidence="5">
    <location>
        <begin position="285"/>
        <end position="297"/>
    </location>
</feature>
<dbReference type="Pfam" id="PF00170">
    <property type="entry name" value="bZIP_1"/>
    <property type="match status" value="1"/>
</dbReference>
<evidence type="ECO:0000259" key="6">
    <source>
        <dbReference type="PROSITE" id="PS50217"/>
    </source>
</evidence>
<dbReference type="InterPro" id="IPR004827">
    <property type="entry name" value="bZIP"/>
</dbReference>
<dbReference type="InterPro" id="IPR050946">
    <property type="entry name" value="AP-1_TF_bZIP"/>
</dbReference>
<dbReference type="PRINTS" id="PR00043">
    <property type="entry name" value="LEUZIPPRJUN"/>
</dbReference>
<dbReference type="SUPFAM" id="SSF57959">
    <property type="entry name" value="Leucine zipper domain"/>
    <property type="match status" value="1"/>
</dbReference>
<feature type="compositionally biased region" description="Low complexity" evidence="5">
    <location>
        <begin position="171"/>
        <end position="191"/>
    </location>
</feature>
<dbReference type="PROSITE" id="PS00036">
    <property type="entry name" value="BZIP_BASIC"/>
    <property type="match status" value="1"/>
</dbReference>
<evidence type="ECO:0000313" key="8">
    <source>
        <dbReference type="Proteomes" id="UP001322277"/>
    </source>
</evidence>
<dbReference type="RefSeq" id="XP_062781485.1">
    <property type="nucleotide sequence ID" value="XM_062925434.1"/>
</dbReference>
<reference evidence="8" key="1">
    <citation type="journal article" date="2023" name="bioRxiv">
        <title>Complete genome of the Medicago anthracnose fungus, Colletotrichum destructivum, reveals a mini-chromosome-like region within a core chromosome.</title>
        <authorList>
            <person name="Lapalu N."/>
            <person name="Simon A."/>
            <person name="Lu A."/>
            <person name="Plaumann P.-L."/>
            <person name="Amselem J."/>
            <person name="Pigne S."/>
            <person name="Auger A."/>
            <person name="Koch C."/>
            <person name="Dallery J.-F."/>
            <person name="O'Connell R.J."/>
        </authorList>
    </citation>
    <scope>NUCLEOTIDE SEQUENCE [LARGE SCALE GENOMIC DNA]</scope>
    <source>
        <strain evidence="8">CBS 520.97</strain>
    </source>
</reference>
<dbReference type="PANTHER" id="PTHR11462:SF35">
    <property type="entry name" value="TRANSCRIPTION FACTOR JRA"/>
    <property type="match status" value="1"/>
</dbReference>
<dbReference type="CDD" id="cd14687">
    <property type="entry name" value="bZIP_ATF2"/>
    <property type="match status" value="1"/>
</dbReference>
<sequence length="307" mass="32830">MDFSAGGVGAIHQSSIFRNAPHSFANSANADSLQQQHQHDQPAWLQQHLPLQQPSGNNVALFVSPSALTSAPAAPWLTADRQSSTSTQNTKSWQDSPSGNLVESLSSPESSVSSPVGPHTCNLAKKPQAVQPVDSTEARNRRRGRPRLSGTSQRAGAASTAAKTTKKSKQKCASTASTSGLDDLSSHLSGGDSKRNKIRARNREAAYKCRQKKQKGIEKLQTQETIIKDINKSLNTEAAMLRDEILMLKHMVLQHGGCGCSFIEDYISGAAQNLVQSGTMTDALTDGGNTQTRSQPCMTGANEGYTD</sequence>
<organism evidence="7 8">
    <name type="scientific">Colletotrichum destructivum</name>
    <dbReference type="NCBI Taxonomy" id="34406"/>
    <lineage>
        <taxon>Eukaryota</taxon>
        <taxon>Fungi</taxon>
        <taxon>Dikarya</taxon>
        <taxon>Ascomycota</taxon>
        <taxon>Pezizomycotina</taxon>
        <taxon>Sordariomycetes</taxon>
        <taxon>Hypocreomycetidae</taxon>
        <taxon>Glomerellales</taxon>
        <taxon>Glomerellaceae</taxon>
        <taxon>Colletotrichum</taxon>
        <taxon>Colletotrichum destructivum species complex</taxon>
    </lineage>
</organism>
<dbReference type="Proteomes" id="UP001322277">
    <property type="component" value="Chromosome 6"/>
</dbReference>
<dbReference type="PROSITE" id="PS50217">
    <property type="entry name" value="BZIP"/>
    <property type="match status" value="1"/>
</dbReference>
<feature type="compositionally biased region" description="Low complexity" evidence="5">
    <location>
        <begin position="147"/>
        <end position="163"/>
    </location>
</feature>
<proteinExistence type="inferred from homology"/>
<gene>
    <name evidence="7" type="ORF">CDEST_09275</name>
</gene>
<evidence type="ECO:0000256" key="3">
    <source>
        <dbReference type="ARBA" id="ARBA00023125"/>
    </source>
</evidence>
<dbReference type="PANTHER" id="PTHR11462">
    <property type="entry name" value="JUN TRANSCRIPTION FACTOR-RELATED"/>
    <property type="match status" value="1"/>
</dbReference>
<feature type="compositionally biased region" description="Low complexity" evidence="5">
    <location>
        <begin position="101"/>
        <end position="115"/>
    </location>
</feature>
<dbReference type="GO" id="GO:0005667">
    <property type="term" value="C:transcription regulator complex"/>
    <property type="evidence" value="ECO:0007669"/>
    <property type="project" value="TreeGrafter"/>
</dbReference>
<evidence type="ECO:0000256" key="5">
    <source>
        <dbReference type="SAM" id="MobiDB-lite"/>
    </source>
</evidence>
<dbReference type="InterPro" id="IPR046347">
    <property type="entry name" value="bZIP_sf"/>
</dbReference>
<evidence type="ECO:0000313" key="7">
    <source>
        <dbReference type="EMBL" id="WQF84261.1"/>
    </source>
</evidence>
<feature type="region of interest" description="Disordered" evidence="5">
    <location>
        <begin position="285"/>
        <end position="307"/>
    </location>
</feature>
<feature type="domain" description="BZIP" evidence="6">
    <location>
        <begin position="192"/>
        <end position="255"/>
    </location>
</feature>
<dbReference type="EMBL" id="CP137310">
    <property type="protein sequence ID" value="WQF84261.1"/>
    <property type="molecule type" value="Genomic_DNA"/>
</dbReference>
<dbReference type="AlphaFoldDB" id="A0AAX4IL89"/>
<dbReference type="GeneID" id="87945778"/>
<evidence type="ECO:0000256" key="2">
    <source>
        <dbReference type="ARBA" id="ARBA00023015"/>
    </source>
</evidence>
<dbReference type="GO" id="GO:0000981">
    <property type="term" value="F:DNA-binding transcription factor activity, RNA polymerase II-specific"/>
    <property type="evidence" value="ECO:0007669"/>
    <property type="project" value="TreeGrafter"/>
</dbReference>
<name>A0AAX4IL89_9PEZI</name>
<comment type="similarity">
    <text evidence="1">Belongs to the bZIP family. Jun subfamily.</text>
</comment>
<evidence type="ECO:0000256" key="1">
    <source>
        <dbReference type="ARBA" id="ARBA00006882"/>
    </source>
</evidence>
<accession>A0AAX4IL89</accession>
<protein>
    <submittedName>
        <fullName evidence="7">Transcription factor Jun, basic-leucine zipper domain-containing protein</fullName>
    </submittedName>
</protein>
<dbReference type="GO" id="GO:0000978">
    <property type="term" value="F:RNA polymerase II cis-regulatory region sequence-specific DNA binding"/>
    <property type="evidence" value="ECO:0007669"/>
    <property type="project" value="TreeGrafter"/>
</dbReference>
<feature type="compositionally biased region" description="Polar residues" evidence="5">
    <location>
        <begin position="80"/>
        <end position="99"/>
    </location>
</feature>
<keyword evidence="8" id="KW-1185">Reference proteome</keyword>
<dbReference type="Gene3D" id="1.20.5.170">
    <property type="match status" value="1"/>
</dbReference>
<keyword evidence="3" id="KW-0238">DNA-binding</keyword>
<evidence type="ECO:0000256" key="4">
    <source>
        <dbReference type="ARBA" id="ARBA00023163"/>
    </source>
</evidence>
<keyword evidence="2" id="KW-0805">Transcription regulation</keyword>